<gene>
    <name evidence="1" type="ORF">EL26_23785</name>
</gene>
<comment type="caution">
    <text evidence="1">The sequence shown here is derived from an EMBL/GenBank/DDBJ whole genome shotgun (WGS) entry which is preliminary data.</text>
</comment>
<organism evidence="1 2">
    <name type="scientific">Tumebacillus flagellatus</name>
    <dbReference type="NCBI Taxonomy" id="1157490"/>
    <lineage>
        <taxon>Bacteria</taxon>
        <taxon>Bacillati</taxon>
        <taxon>Bacillota</taxon>
        <taxon>Bacilli</taxon>
        <taxon>Bacillales</taxon>
        <taxon>Alicyclobacillaceae</taxon>
        <taxon>Tumebacillus</taxon>
    </lineage>
</organism>
<proteinExistence type="predicted"/>
<accession>A0A074LJW0</accession>
<evidence type="ECO:0000313" key="2">
    <source>
        <dbReference type="Proteomes" id="UP000027931"/>
    </source>
</evidence>
<sequence>MKHVLEKFRWSLQLVREKWHRVGRKSLAWRSWWLRAGRKWFHKGKQMLWMIGIYISERSDFIEALLHVSEPFSQFLEQTIKG</sequence>
<dbReference type="RefSeq" id="WP_038094622.1">
    <property type="nucleotide sequence ID" value="NZ_JMIR01000059.1"/>
</dbReference>
<reference evidence="1 2" key="1">
    <citation type="journal article" date="2013" name="Int. J. Syst. Evol. Microbiol.">
        <title>Tumebacillus flagellatus sp. nov., an alpha-amylase/pullulanase-producing bacterium isolated from cassava wastewater.</title>
        <authorList>
            <person name="Wang Q."/>
            <person name="Xie N."/>
            <person name="Qin Y."/>
            <person name="Shen N."/>
            <person name="Zhu J."/>
            <person name="Mi H."/>
            <person name="Huang R."/>
        </authorList>
    </citation>
    <scope>NUCLEOTIDE SEQUENCE [LARGE SCALE GENOMIC DNA]</scope>
    <source>
        <strain evidence="1 2">GST4</strain>
    </source>
</reference>
<evidence type="ECO:0000313" key="1">
    <source>
        <dbReference type="EMBL" id="KEO80900.1"/>
    </source>
</evidence>
<keyword evidence="2" id="KW-1185">Reference proteome</keyword>
<name>A0A074LJW0_9BACL</name>
<dbReference type="Proteomes" id="UP000027931">
    <property type="component" value="Unassembled WGS sequence"/>
</dbReference>
<protein>
    <submittedName>
        <fullName evidence="1">Uncharacterized protein</fullName>
    </submittedName>
</protein>
<dbReference type="EMBL" id="JMIR01000059">
    <property type="protein sequence ID" value="KEO80900.1"/>
    <property type="molecule type" value="Genomic_DNA"/>
</dbReference>
<dbReference type="AlphaFoldDB" id="A0A074LJW0"/>